<dbReference type="Proteomes" id="UP000248863">
    <property type="component" value="Unassembled WGS sequence"/>
</dbReference>
<keyword evidence="2" id="KW-0732">Signal</keyword>
<reference evidence="3 4" key="1">
    <citation type="submission" date="2017-07" db="EMBL/GenBank/DDBJ databases">
        <title>Draft Genome Sequences of Select Purple Nonsulfur Bacteria.</title>
        <authorList>
            <person name="Lasarre B."/>
            <person name="Mckinlay J.B."/>
        </authorList>
    </citation>
    <scope>NUCLEOTIDE SEQUENCE [LARGE SCALE GENOMIC DNA]</scope>
    <source>
        <strain evidence="3 4">DSM 11907</strain>
    </source>
</reference>
<keyword evidence="4" id="KW-1185">Reference proteome</keyword>
<comment type="caution">
    <text evidence="3">The sequence shown here is derived from an EMBL/GenBank/DDBJ whole genome shotgun (WGS) entry which is preliminary data.</text>
</comment>
<dbReference type="Pfam" id="PF03401">
    <property type="entry name" value="TctC"/>
    <property type="match status" value="1"/>
</dbReference>
<dbReference type="EMBL" id="NPEU01000409">
    <property type="protein sequence ID" value="RAI32682.1"/>
    <property type="molecule type" value="Genomic_DNA"/>
</dbReference>
<evidence type="ECO:0000256" key="2">
    <source>
        <dbReference type="SAM" id="SignalP"/>
    </source>
</evidence>
<dbReference type="Gene3D" id="3.40.190.150">
    <property type="entry name" value="Bordetella uptake gene, domain 1"/>
    <property type="match status" value="1"/>
</dbReference>
<evidence type="ECO:0000256" key="1">
    <source>
        <dbReference type="ARBA" id="ARBA00006987"/>
    </source>
</evidence>
<evidence type="ECO:0000313" key="4">
    <source>
        <dbReference type="Proteomes" id="UP000248863"/>
    </source>
</evidence>
<dbReference type="PANTHER" id="PTHR42928:SF5">
    <property type="entry name" value="BLR1237 PROTEIN"/>
    <property type="match status" value="1"/>
</dbReference>
<name>A0A327K5M9_9BRAD</name>
<comment type="similarity">
    <text evidence="1">Belongs to the UPF0065 (bug) family.</text>
</comment>
<dbReference type="AlphaFoldDB" id="A0A327K5M9"/>
<dbReference type="InterPro" id="IPR005064">
    <property type="entry name" value="BUG"/>
</dbReference>
<proteinExistence type="inferred from homology"/>
<dbReference type="InterPro" id="IPR042100">
    <property type="entry name" value="Bug_dom1"/>
</dbReference>
<dbReference type="PIRSF" id="PIRSF017082">
    <property type="entry name" value="YflP"/>
    <property type="match status" value="1"/>
</dbReference>
<dbReference type="Gene3D" id="3.40.190.10">
    <property type="entry name" value="Periplasmic binding protein-like II"/>
    <property type="match status" value="1"/>
</dbReference>
<dbReference type="SUPFAM" id="SSF53850">
    <property type="entry name" value="Periplasmic binding protein-like II"/>
    <property type="match status" value="1"/>
</dbReference>
<dbReference type="CDD" id="cd13578">
    <property type="entry name" value="PBP2_Bug27"/>
    <property type="match status" value="1"/>
</dbReference>
<dbReference type="PANTHER" id="PTHR42928">
    <property type="entry name" value="TRICARBOXYLATE-BINDING PROTEIN"/>
    <property type="match status" value="1"/>
</dbReference>
<organism evidence="3 4">
    <name type="scientific">Rhodoplanes elegans</name>
    <dbReference type="NCBI Taxonomy" id="29408"/>
    <lineage>
        <taxon>Bacteria</taxon>
        <taxon>Pseudomonadati</taxon>
        <taxon>Pseudomonadota</taxon>
        <taxon>Alphaproteobacteria</taxon>
        <taxon>Hyphomicrobiales</taxon>
        <taxon>Nitrobacteraceae</taxon>
        <taxon>Rhodoplanes</taxon>
    </lineage>
</organism>
<dbReference type="OrthoDB" id="7250553at2"/>
<feature type="chain" id="PRO_5016378046" description="LacI family transcriptional regulator" evidence="2">
    <location>
        <begin position="23"/>
        <end position="326"/>
    </location>
</feature>
<protein>
    <recommendedName>
        <fullName evidence="5">LacI family transcriptional regulator</fullName>
    </recommendedName>
</protein>
<dbReference type="RefSeq" id="WP_111359556.1">
    <property type="nucleotide sequence ID" value="NZ_NHSK01000213.1"/>
</dbReference>
<evidence type="ECO:0000313" key="3">
    <source>
        <dbReference type="EMBL" id="RAI32682.1"/>
    </source>
</evidence>
<evidence type="ECO:0008006" key="5">
    <source>
        <dbReference type="Google" id="ProtNLM"/>
    </source>
</evidence>
<accession>A0A327K5M9</accession>
<feature type="signal peptide" evidence="2">
    <location>
        <begin position="1"/>
        <end position="22"/>
    </location>
</feature>
<sequence>MSLLKRLSLIVAVIAAASTAAASTAVRAQDFPSGQMRLIVPFAAGGAADIIGRAIAEKLGALYGRTIIVENMPGAGSNIGITAAVRAQPDGHTLVLASVAVAANVALFKSLPFDPLKDLAPLTLALETPNVVIVPAISDVKTIPDLLAHVKKGSSSYASAGIGSSLHLAAELFKQQAGVDITHVPYRGSSPALTDLITGRIDVMFDNASTALPQVQGGKVRAIAVTTKDRIAQLPDVPTVAESGLPGYEMSNWWAVYVTAKTPPAVVAKLSADLRKALADPDLAKRFDDVSGRIVASSAEELAAHTAREVKKWERVVETAGIRASQ</sequence>
<gene>
    <name evidence="3" type="ORF">CH338_23765</name>
</gene>